<evidence type="ECO:0000256" key="2">
    <source>
        <dbReference type="ARBA" id="ARBA00004986"/>
    </source>
</evidence>
<evidence type="ECO:0000256" key="8">
    <source>
        <dbReference type="ARBA" id="ARBA00022737"/>
    </source>
</evidence>
<dbReference type="Pfam" id="PF00696">
    <property type="entry name" value="AA_kinase"/>
    <property type="match status" value="1"/>
</dbReference>
<name>A0A517PMX2_9PLAN</name>
<evidence type="ECO:0000256" key="14">
    <source>
        <dbReference type="RuleBase" id="RU004249"/>
    </source>
</evidence>
<organism evidence="16 17">
    <name type="scientific">Gimesia chilikensis</name>
    <dbReference type="NCBI Taxonomy" id="2605989"/>
    <lineage>
        <taxon>Bacteria</taxon>
        <taxon>Pseudomonadati</taxon>
        <taxon>Planctomycetota</taxon>
        <taxon>Planctomycetia</taxon>
        <taxon>Planctomycetales</taxon>
        <taxon>Planctomycetaceae</taxon>
        <taxon>Gimesia</taxon>
    </lineage>
</organism>
<dbReference type="GO" id="GO:0009089">
    <property type="term" value="P:lysine biosynthetic process via diaminopimelate"/>
    <property type="evidence" value="ECO:0007669"/>
    <property type="project" value="UniProtKB-UniPathway"/>
</dbReference>
<proteinExistence type="inferred from homology"/>
<dbReference type="CDD" id="cd04261">
    <property type="entry name" value="AAK_AKii-LysC-BS"/>
    <property type="match status" value="1"/>
</dbReference>
<evidence type="ECO:0000256" key="3">
    <source>
        <dbReference type="ARBA" id="ARBA00005139"/>
    </source>
</evidence>
<dbReference type="UniPathway" id="UPA00050">
    <property type="reaction ID" value="UER00461"/>
</dbReference>
<evidence type="ECO:0000256" key="13">
    <source>
        <dbReference type="ARBA" id="ARBA00047872"/>
    </source>
</evidence>
<dbReference type="PROSITE" id="PS51671">
    <property type="entry name" value="ACT"/>
    <property type="match status" value="2"/>
</dbReference>
<dbReference type="UniPathway" id="UPA00051">
    <property type="reaction ID" value="UER00462"/>
</dbReference>
<dbReference type="NCBIfam" id="NF005154">
    <property type="entry name" value="PRK06635.1-2"/>
    <property type="match status" value="1"/>
</dbReference>
<keyword evidence="9" id="KW-0547">Nucleotide-binding</keyword>
<keyword evidence="12" id="KW-0457">Lysine biosynthesis</keyword>
<dbReference type="InterPro" id="IPR041740">
    <property type="entry name" value="AKii-LysC-BS"/>
</dbReference>
<evidence type="ECO:0000256" key="10">
    <source>
        <dbReference type="ARBA" id="ARBA00022777"/>
    </source>
</evidence>
<dbReference type="AlphaFoldDB" id="A0A517PMX2"/>
<dbReference type="EC" id="2.7.2.4" evidence="5"/>
<accession>A0A517PMX2</accession>
<dbReference type="InterPro" id="IPR018042">
    <property type="entry name" value="Aspartate_kinase_CS"/>
</dbReference>
<dbReference type="GO" id="GO:0009088">
    <property type="term" value="P:threonine biosynthetic process"/>
    <property type="evidence" value="ECO:0007669"/>
    <property type="project" value="UniProtKB-UniPathway"/>
</dbReference>
<dbReference type="FunFam" id="3.40.1160.10:FF:000002">
    <property type="entry name" value="Aspartokinase"/>
    <property type="match status" value="1"/>
</dbReference>
<dbReference type="CDD" id="cd04923">
    <property type="entry name" value="ACT_AK-LysC-DapG-like_2"/>
    <property type="match status" value="1"/>
</dbReference>
<evidence type="ECO:0000256" key="5">
    <source>
        <dbReference type="ARBA" id="ARBA00013059"/>
    </source>
</evidence>
<comment type="pathway">
    <text evidence="2 14">Amino-acid biosynthesis; L-methionine biosynthesis via de novo pathway; L-homoserine from L-aspartate: step 1/3.</text>
</comment>
<dbReference type="SUPFAM" id="SSF53633">
    <property type="entry name" value="Carbamate kinase-like"/>
    <property type="match status" value="1"/>
</dbReference>
<feature type="domain" description="ACT" evidence="15">
    <location>
        <begin position="459"/>
        <end position="542"/>
    </location>
</feature>
<dbReference type="OrthoDB" id="9799110at2"/>
<dbReference type="SUPFAM" id="SSF55021">
    <property type="entry name" value="ACT-like"/>
    <property type="match status" value="4"/>
</dbReference>
<comment type="pathway">
    <text evidence="1 14">Amino-acid biosynthesis; L-lysine biosynthesis via DAP pathway; (S)-tetrahydrodipicolinate from L-aspartate: step 1/4.</text>
</comment>
<keyword evidence="7 16" id="KW-0808">Transferase</keyword>
<keyword evidence="10 16" id="KW-0418">Kinase</keyword>
<dbReference type="CDD" id="cd04936">
    <property type="entry name" value="ACT_AKii-LysC-BS-like_2"/>
    <property type="match status" value="1"/>
</dbReference>
<gene>
    <name evidence="16" type="primary">lysC</name>
    <name evidence="16" type="ORF">HG66A1_25110</name>
</gene>
<dbReference type="RefSeq" id="WP_145183939.1">
    <property type="nucleotide sequence ID" value="NZ_CP036266.1"/>
</dbReference>
<comment type="catalytic activity">
    <reaction evidence="13">
        <text>L-aspartate + ATP = 4-phospho-L-aspartate + ADP</text>
        <dbReference type="Rhea" id="RHEA:23776"/>
        <dbReference type="ChEBI" id="CHEBI:29991"/>
        <dbReference type="ChEBI" id="CHEBI:30616"/>
        <dbReference type="ChEBI" id="CHEBI:57535"/>
        <dbReference type="ChEBI" id="CHEBI:456216"/>
        <dbReference type="EC" id="2.7.2.4"/>
    </reaction>
</comment>
<dbReference type="EMBL" id="CP036266">
    <property type="protein sequence ID" value="QDT20722.1"/>
    <property type="molecule type" value="Genomic_DNA"/>
</dbReference>
<dbReference type="GO" id="GO:0009090">
    <property type="term" value="P:homoserine biosynthetic process"/>
    <property type="evidence" value="ECO:0007669"/>
    <property type="project" value="TreeGrafter"/>
</dbReference>
<evidence type="ECO:0000256" key="6">
    <source>
        <dbReference type="ARBA" id="ARBA00022605"/>
    </source>
</evidence>
<dbReference type="FunFam" id="3.30.2130.10:FF:000001">
    <property type="entry name" value="Bifunctional aspartokinase/homoserine dehydrogenase"/>
    <property type="match status" value="1"/>
</dbReference>
<dbReference type="GO" id="GO:0005524">
    <property type="term" value="F:ATP binding"/>
    <property type="evidence" value="ECO:0007669"/>
    <property type="project" value="UniProtKB-KW"/>
</dbReference>
<dbReference type="Pfam" id="PF22468">
    <property type="entry name" value="ACT_9"/>
    <property type="match status" value="3"/>
</dbReference>
<feature type="domain" description="ACT" evidence="15">
    <location>
        <begin position="263"/>
        <end position="346"/>
    </location>
</feature>
<dbReference type="NCBIfam" id="TIGR00656">
    <property type="entry name" value="asp_kin_monofn"/>
    <property type="match status" value="1"/>
</dbReference>
<dbReference type="PANTHER" id="PTHR21499:SF3">
    <property type="entry name" value="ASPARTOKINASE"/>
    <property type="match status" value="1"/>
</dbReference>
<evidence type="ECO:0000256" key="11">
    <source>
        <dbReference type="ARBA" id="ARBA00022840"/>
    </source>
</evidence>
<dbReference type="CDD" id="cd04913">
    <property type="entry name" value="ACT_AKii-LysC-BS-like_1"/>
    <property type="match status" value="2"/>
</dbReference>
<comment type="pathway">
    <text evidence="3 14">Amino-acid biosynthesis; L-threonine biosynthesis; L-threonine from L-aspartate: step 1/5.</text>
</comment>
<sequence length="598" mass="63977">MSLIVQKFGGTSVADTSKIQAAARRATAMHQAGHQVVMVVSARGKKTDELVGLAAEITDRPTPREMDMLLSTGEQESVALMAMAIHKLGVEAISLTGSQIGVVTDSSHTKARIISISTERMKAALNEGKIVIAAGFQGRDKDWNITTLGRGGSDTTATALAAVLEADMCEIYTDVEGVFTTDPRVVPEAHQMASISYDEMLELASLGAGVMHSRSIEFAKKYRVPLKVRPSFSDGEGTLIAAQALDAAPVVTGVAFVRDEVRVSLTDIPDEPGIMSSIFARMAERKITLDMIVQDVGTGGLARVSFTVPQSDLAETLTAAGEAIEDIGAGKIQHGTNLSKVSIVGSGMRNNYGVASRMFSILADADINVGMITTSEIKVTVLVDRDQCDEAVRVIHNGFELDRLTSYDFASNQIQAGEGQPDESQQKTAELEQEIVDQLSHMEDIVVSEVLLDQSQSRVTVRNLPDNPGICSRLFSVVAEGGVSVDMIVQNMGEEEQAHLSFTVPRTSLEKSLKLVEPLLSEWGDAELSHEAEIAKLSVVGIGLRSHTGVGQSMFSALAEAEINIQMINTSETRISAVVALEDGEKAFQGLLKKFGLS</sequence>
<dbReference type="InterPro" id="IPR005260">
    <property type="entry name" value="Asp_kin_monofn"/>
</dbReference>
<dbReference type="PANTHER" id="PTHR21499">
    <property type="entry name" value="ASPARTATE KINASE"/>
    <property type="match status" value="1"/>
</dbReference>
<dbReference type="NCBIfam" id="NF005155">
    <property type="entry name" value="PRK06635.1-4"/>
    <property type="match status" value="1"/>
</dbReference>
<dbReference type="InterPro" id="IPR001341">
    <property type="entry name" value="Asp_kinase"/>
</dbReference>
<evidence type="ECO:0000259" key="15">
    <source>
        <dbReference type="PROSITE" id="PS51671"/>
    </source>
</evidence>
<evidence type="ECO:0000313" key="17">
    <source>
        <dbReference type="Proteomes" id="UP000320421"/>
    </source>
</evidence>
<dbReference type="PROSITE" id="PS00324">
    <property type="entry name" value="ASPARTOKINASE"/>
    <property type="match status" value="1"/>
</dbReference>
<evidence type="ECO:0000256" key="7">
    <source>
        <dbReference type="ARBA" id="ARBA00022679"/>
    </source>
</evidence>
<dbReference type="GO" id="GO:0004072">
    <property type="term" value="F:aspartate kinase activity"/>
    <property type="evidence" value="ECO:0007669"/>
    <property type="project" value="UniProtKB-EC"/>
</dbReference>
<dbReference type="Gene3D" id="3.30.2130.10">
    <property type="entry name" value="VC0802-like"/>
    <property type="match status" value="2"/>
</dbReference>
<dbReference type="InterPro" id="IPR002912">
    <property type="entry name" value="ACT_dom"/>
</dbReference>
<dbReference type="GO" id="GO:0005829">
    <property type="term" value="C:cytosol"/>
    <property type="evidence" value="ECO:0007669"/>
    <property type="project" value="TreeGrafter"/>
</dbReference>
<protein>
    <recommendedName>
        <fullName evidence="5">aspartate kinase</fullName>
        <ecNumber evidence="5">2.7.2.4</ecNumber>
    </recommendedName>
</protein>
<dbReference type="UniPathway" id="UPA00034">
    <property type="reaction ID" value="UER00015"/>
</dbReference>
<evidence type="ECO:0000256" key="9">
    <source>
        <dbReference type="ARBA" id="ARBA00022741"/>
    </source>
</evidence>
<keyword evidence="6 14" id="KW-0028">Amino-acid biosynthesis</keyword>
<keyword evidence="17" id="KW-1185">Reference proteome</keyword>
<dbReference type="InterPro" id="IPR045865">
    <property type="entry name" value="ACT-like_dom_sf"/>
</dbReference>
<reference evidence="16 17" key="1">
    <citation type="submission" date="2019-02" db="EMBL/GenBank/DDBJ databases">
        <title>Deep-cultivation of Planctomycetes and their phenomic and genomic characterization uncovers novel biology.</title>
        <authorList>
            <person name="Wiegand S."/>
            <person name="Jogler M."/>
            <person name="Boedeker C."/>
            <person name="Pinto D."/>
            <person name="Vollmers J."/>
            <person name="Rivas-Marin E."/>
            <person name="Kohn T."/>
            <person name="Peeters S.H."/>
            <person name="Heuer A."/>
            <person name="Rast P."/>
            <person name="Oberbeckmann S."/>
            <person name="Bunk B."/>
            <person name="Jeske O."/>
            <person name="Meyerdierks A."/>
            <person name="Storesund J.E."/>
            <person name="Kallscheuer N."/>
            <person name="Luecker S."/>
            <person name="Lage O.M."/>
            <person name="Pohl T."/>
            <person name="Merkel B.J."/>
            <person name="Hornburger P."/>
            <person name="Mueller R.-W."/>
            <person name="Bruemmer F."/>
            <person name="Labrenz M."/>
            <person name="Spormann A.M."/>
            <person name="Op den Camp H."/>
            <person name="Overmann J."/>
            <person name="Amann R."/>
            <person name="Jetten M.S.M."/>
            <person name="Mascher T."/>
            <person name="Medema M.H."/>
            <person name="Devos D.P."/>
            <person name="Kaster A.-K."/>
            <person name="Ovreas L."/>
            <person name="Rohde M."/>
            <person name="Galperin M.Y."/>
            <person name="Jogler C."/>
        </authorList>
    </citation>
    <scope>NUCLEOTIDE SEQUENCE [LARGE SCALE GENOMIC DNA]</scope>
    <source>
        <strain evidence="16 17">HG66A1</strain>
    </source>
</reference>
<keyword evidence="11" id="KW-0067">ATP-binding</keyword>
<dbReference type="InterPro" id="IPR036393">
    <property type="entry name" value="AceGlu_kinase-like_sf"/>
</dbReference>
<evidence type="ECO:0000313" key="16">
    <source>
        <dbReference type="EMBL" id="QDT20722.1"/>
    </source>
</evidence>
<dbReference type="InterPro" id="IPR001048">
    <property type="entry name" value="Asp/Glu/Uridylate_kinase"/>
</dbReference>
<evidence type="ECO:0000256" key="1">
    <source>
        <dbReference type="ARBA" id="ARBA00004766"/>
    </source>
</evidence>
<evidence type="ECO:0000256" key="12">
    <source>
        <dbReference type="ARBA" id="ARBA00023154"/>
    </source>
</evidence>
<dbReference type="InterPro" id="IPR054352">
    <property type="entry name" value="ACT_Aspartokinase"/>
</dbReference>
<comment type="similarity">
    <text evidence="4">Belongs to the aspartokinase family.</text>
</comment>
<evidence type="ECO:0000256" key="4">
    <source>
        <dbReference type="ARBA" id="ARBA00010122"/>
    </source>
</evidence>
<dbReference type="Gene3D" id="3.40.1160.10">
    <property type="entry name" value="Acetylglutamate kinase-like"/>
    <property type="match status" value="1"/>
</dbReference>
<dbReference type="NCBIfam" id="TIGR00657">
    <property type="entry name" value="asp_kinases"/>
    <property type="match status" value="1"/>
</dbReference>
<dbReference type="NCBIfam" id="NF005656">
    <property type="entry name" value="PRK07431.1"/>
    <property type="match status" value="1"/>
</dbReference>
<dbReference type="Proteomes" id="UP000320421">
    <property type="component" value="Chromosome"/>
</dbReference>
<keyword evidence="8" id="KW-0677">Repeat</keyword>